<feature type="region of interest" description="Disordered" evidence="1">
    <location>
        <begin position="88"/>
        <end position="116"/>
    </location>
</feature>
<evidence type="ECO:0000313" key="3">
    <source>
        <dbReference type="Proteomes" id="UP000028990"/>
    </source>
</evidence>
<dbReference type="Proteomes" id="UP000028990">
    <property type="component" value="Unassembled WGS sequence"/>
</dbReference>
<gene>
    <name evidence="2" type="ORF">H920_18651</name>
</gene>
<proteinExistence type="predicted"/>
<keyword evidence="3" id="KW-1185">Reference proteome</keyword>
<evidence type="ECO:0000256" key="1">
    <source>
        <dbReference type="SAM" id="MobiDB-lite"/>
    </source>
</evidence>
<name>A0A091CME5_FUKDA</name>
<evidence type="ECO:0000313" key="2">
    <source>
        <dbReference type="EMBL" id="KFO20024.1"/>
    </source>
</evidence>
<sequence>MFNLNEKQQQDFSTFSKALLPCQNKGLLVATVQKVPNKSLPSAMYNIKDMMAIEDKYSEEYPPASPKTSRSLNTPCKTEYMDRWARNSHPRWLSGSNPPLLRKGSGKTEQDELDGGWRMNLSDVPLSTVVLLQDKQKAQKITHIMLSRSGKSVNMNTITK</sequence>
<protein>
    <submittedName>
        <fullName evidence="2">U4/U6.U5 tri-snRNP-associated protein 1</fullName>
    </submittedName>
</protein>
<dbReference type="EMBL" id="KN124866">
    <property type="protein sequence ID" value="KFO20024.1"/>
    <property type="molecule type" value="Genomic_DNA"/>
</dbReference>
<dbReference type="eggNOG" id="KOG2217">
    <property type="taxonomic scope" value="Eukaryota"/>
</dbReference>
<organism evidence="2 3">
    <name type="scientific">Fukomys damarensis</name>
    <name type="common">Damaraland mole rat</name>
    <name type="synonym">Cryptomys damarensis</name>
    <dbReference type="NCBI Taxonomy" id="885580"/>
    <lineage>
        <taxon>Eukaryota</taxon>
        <taxon>Metazoa</taxon>
        <taxon>Chordata</taxon>
        <taxon>Craniata</taxon>
        <taxon>Vertebrata</taxon>
        <taxon>Euteleostomi</taxon>
        <taxon>Mammalia</taxon>
        <taxon>Eutheria</taxon>
        <taxon>Euarchontoglires</taxon>
        <taxon>Glires</taxon>
        <taxon>Rodentia</taxon>
        <taxon>Hystricomorpha</taxon>
        <taxon>Bathyergidae</taxon>
        <taxon>Fukomys</taxon>
    </lineage>
</organism>
<dbReference type="AlphaFoldDB" id="A0A091CME5"/>
<reference evidence="2 3" key="1">
    <citation type="submission" date="2013-11" db="EMBL/GenBank/DDBJ databases">
        <title>The Damaraland mole rat (Fukomys damarensis) genome and evolution of African mole rats.</title>
        <authorList>
            <person name="Gladyshev V.N."/>
            <person name="Fang X."/>
        </authorList>
    </citation>
    <scope>NUCLEOTIDE SEQUENCE [LARGE SCALE GENOMIC DNA]</scope>
    <source>
        <tissue evidence="2">Liver</tissue>
    </source>
</reference>
<accession>A0A091CME5</accession>